<reference evidence="1 2" key="1">
    <citation type="submission" date="2016-06" db="EMBL/GenBank/DDBJ databases">
        <title>Living apart together: crosstalk between the core and supernumerary genomes in a fungal plant pathogen.</title>
        <authorList>
            <person name="Vanheule A."/>
            <person name="Audenaert K."/>
            <person name="Warris S."/>
            <person name="Van De Geest H."/>
            <person name="Schijlen E."/>
            <person name="Hofte M."/>
            <person name="De Saeger S."/>
            <person name="Haesaert G."/>
            <person name="Waalwijk C."/>
            <person name="Van Der Lee T."/>
        </authorList>
    </citation>
    <scope>NUCLEOTIDE SEQUENCE [LARGE SCALE GENOMIC DNA]</scope>
    <source>
        <strain evidence="1 2">2516</strain>
    </source>
</reference>
<dbReference type="AlphaFoldDB" id="A0A1B8AL24"/>
<gene>
    <name evidence="1" type="ORF">FPOA_07627</name>
</gene>
<dbReference type="EMBL" id="LYXU01000003">
    <property type="protein sequence ID" value="OBS21289.1"/>
    <property type="molecule type" value="Genomic_DNA"/>
</dbReference>
<name>A0A1B8AL24_FUSPO</name>
<sequence>MLVPLLASWVRAWPVLDPAPSKGSGAPFRIFIHALIPSPAEVSKMDGYCNPGKDIRDEMTSCTTHSPSTKLTWMYMDQIASMGGADGIAALKIIMPATKPLSCHKFSRNAVNCCTRILVFLKAQLLLRFNS</sequence>
<dbReference type="Proteomes" id="UP000091967">
    <property type="component" value="Unassembled WGS sequence"/>
</dbReference>
<accession>A0A1B8AL24</accession>
<protein>
    <submittedName>
        <fullName evidence="1">Uncharacterized protein</fullName>
    </submittedName>
</protein>
<proteinExistence type="predicted"/>
<evidence type="ECO:0000313" key="2">
    <source>
        <dbReference type="Proteomes" id="UP000091967"/>
    </source>
</evidence>
<keyword evidence="2" id="KW-1185">Reference proteome</keyword>
<organism evidence="1 2">
    <name type="scientific">Fusarium poae</name>
    <dbReference type="NCBI Taxonomy" id="36050"/>
    <lineage>
        <taxon>Eukaryota</taxon>
        <taxon>Fungi</taxon>
        <taxon>Dikarya</taxon>
        <taxon>Ascomycota</taxon>
        <taxon>Pezizomycotina</taxon>
        <taxon>Sordariomycetes</taxon>
        <taxon>Hypocreomycetidae</taxon>
        <taxon>Hypocreales</taxon>
        <taxon>Nectriaceae</taxon>
        <taxon>Fusarium</taxon>
    </lineage>
</organism>
<evidence type="ECO:0000313" key="1">
    <source>
        <dbReference type="EMBL" id="OBS21289.1"/>
    </source>
</evidence>
<comment type="caution">
    <text evidence="1">The sequence shown here is derived from an EMBL/GenBank/DDBJ whole genome shotgun (WGS) entry which is preliminary data.</text>
</comment>